<evidence type="ECO:0000259" key="3">
    <source>
        <dbReference type="Pfam" id="PF25583"/>
    </source>
</evidence>
<dbReference type="PROSITE" id="PS52050">
    <property type="entry name" value="WYL"/>
    <property type="match status" value="1"/>
</dbReference>
<dbReference type="Proteomes" id="UP000230161">
    <property type="component" value="Unassembled WGS sequence"/>
</dbReference>
<name>A0A2M9BYT5_9MICO</name>
<accession>A0A2M9BYT5</accession>
<dbReference type="Pfam" id="PF13280">
    <property type="entry name" value="WYL"/>
    <property type="match status" value="1"/>
</dbReference>
<reference evidence="4 5" key="1">
    <citation type="submission" date="2017-11" db="EMBL/GenBank/DDBJ databases">
        <title>Genomic Encyclopedia of Archaeal and Bacterial Type Strains, Phase II (KMG-II): From Individual Species to Whole Genera.</title>
        <authorList>
            <person name="Goeker M."/>
        </authorList>
    </citation>
    <scope>NUCLEOTIDE SEQUENCE [LARGE SCALE GENOMIC DNA]</scope>
    <source>
        <strain evidence="4 5">DSM 25625</strain>
    </source>
</reference>
<evidence type="ECO:0000259" key="2">
    <source>
        <dbReference type="Pfam" id="PF13280"/>
    </source>
</evidence>
<dbReference type="AlphaFoldDB" id="A0A2M9BYT5"/>
<dbReference type="InterPro" id="IPR026881">
    <property type="entry name" value="WYL_dom"/>
</dbReference>
<dbReference type="InterPro" id="IPR051534">
    <property type="entry name" value="CBASS_pafABC_assoc_protein"/>
</dbReference>
<proteinExistence type="predicted"/>
<feature type="region of interest" description="Disordered" evidence="1">
    <location>
        <begin position="316"/>
        <end position="341"/>
    </location>
</feature>
<dbReference type="EMBL" id="PGFB01000002">
    <property type="protein sequence ID" value="PJJ63248.1"/>
    <property type="molecule type" value="Genomic_DNA"/>
</dbReference>
<evidence type="ECO:0000256" key="1">
    <source>
        <dbReference type="SAM" id="MobiDB-lite"/>
    </source>
</evidence>
<dbReference type="Pfam" id="PF25583">
    <property type="entry name" value="WCX"/>
    <property type="match status" value="1"/>
</dbReference>
<keyword evidence="4" id="KW-0647">Proteasome</keyword>
<comment type="caution">
    <text evidence="4">The sequence shown here is derived from an EMBL/GenBank/DDBJ whole genome shotgun (WGS) entry which is preliminary data.</text>
</comment>
<protein>
    <submittedName>
        <fullName evidence="4">Proteasome accessory factor B</fullName>
    </submittedName>
</protein>
<feature type="domain" description="WYL" evidence="2">
    <location>
        <begin position="150"/>
        <end position="212"/>
    </location>
</feature>
<dbReference type="PANTHER" id="PTHR34580:SF3">
    <property type="entry name" value="PROTEIN PAFB"/>
    <property type="match status" value="1"/>
</dbReference>
<feature type="domain" description="WCX" evidence="3">
    <location>
        <begin position="257"/>
        <end position="315"/>
    </location>
</feature>
<dbReference type="GO" id="GO:0000502">
    <property type="term" value="C:proteasome complex"/>
    <property type="evidence" value="ECO:0007669"/>
    <property type="project" value="UniProtKB-KW"/>
</dbReference>
<organism evidence="4 5">
    <name type="scientific">Compostimonas suwonensis</name>
    <dbReference type="NCBI Taxonomy" id="1048394"/>
    <lineage>
        <taxon>Bacteria</taxon>
        <taxon>Bacillati</taxon>
        <taxon>Actinomycetota</taxon>
        <taxon>Actinomycetes</taxon>
        <taxon>Micrococcales</taxon>
        <taxon>Microbacteriaceae</taxon>
        <taxon>Compostimonas</taxon>
    </lineage>
</organism>
<dbReference type="InterPro" id="IPR057727">
    <property type="entry name" value="WCX_dom"/>
</dbReference>
<keyword evidence="5" id="KW-1185">Reference proteome</keyword>
<evidence type="ECO:0000313" key="4">
    <source>
        <dbReference type="EMBL" id="PJJ63248.1"/>
    </source>
</evidence>
<sequence>MEERLFSLVLALLATEKGLTKSEILSSVQGYRQRYSMSGNNASLERQFERDKDDIRELGVPLETVDAPEQSGNNQNLRYRIPRGAYELPADITFSAEEITLLGLAATVWREGSLSAESRRAIMKLRSLGIESDEPVLGYAPRLRVRDSAFDPLGVALERHTIVTFAYLKPGETKPRKRTVAPLALVQHEGRWHLHGIDQDAGGTRTFLLSRFIDGVQLTARTFEPEGEDHAERALRELSEIWEANVAEVRVVPGTDAATRLNRRYGGEGPANTALSVHYTDINILADELAGYGPEVYVVSPERLQSAVRDRLLRTLANHDDSEPHDDTRHGTTQKREAAHG</sequence>
<dbReference type="PANTHER" id="PTHR34580">
    <property type="match status" value="1"/>
</dbReference>
<evidence type="ECO:0000313" key="5">
    <source>
        <dbReference type="Proteomes" id="UP000230161"/>
    </source>
</evidence>
<gene>
    <name evidence="4" type="ORF">CLV54_0906</name>
</gene>